<proteinExistence type="predicted"/>
<accession>A0ABP0JPY0</accession>
<evidence type="ECO:0000256" key="1">
    <source>
        <dbReference type="SAM" id="Coils"/>
    </source>
</evidence>
<dbReference type="EMBL" id="CAXAMM010008136">
    <property type="protein sequence ID" value="CAK9016512.1"/>
    <property type="molecule type" value="Genomic_DNA"/>
</dbReference>
<protein>
    <recommendedName>
        <fullName evidence="4">Rab3 GTPase-activating protein catalytic subunit</fullName>
    </recommendedName>
</protein>
<evidence type="ECO:0008006" key="4">
    <source>
        <dbReference type="Google" id="ProtNLM"/>
    </source>
</evidence>
<gene>
    <name evidence="2" type="ORF">SCF082_LOCUS13229</name>
</gene>
<feature type="coiled-coil region" evidence="1">
    <location>
        <begin position="113"/>
        <end position="140"/>
    </location>
</feature>
<evidence type="ECO:0000313" key="3">
    <source>
        <dbReference type="Proteomes" id="UP001642464"/>
    </source>
</evidence>
<comment type="caution">
    <text evidence="2">The sequence shown here is derived from an EMBL/GenBank/DDBJ whole genome shotgun (WGS) entry which is preliminary data.</text>
</comment>
<dbReference type="Proteomes" id="UP001642464">
    <property type="component" value="Unassembled WGS sequence"/>
</dbReference>
<keyword evidence="3" id="KW-1185">Reference proteome</keyword>
<sequence length="234" mass="25565">NRWMTEREKLAASGLAVTPGQTWEASISDHIDWSAPFNFHARAGNGNQLQNAGVVLLAALATLQLKDGLEDLLKLEPASVPDGLTESPDGMFHLEVGYRKFEEERLQVEGLTVSDLKAQMQKLDLDMKAFNKAKNKQEKKDVFLVAWFKTFQLPNLSAGSGASAQGPVATKKEQLAAAVAFKADVVTSQISEAPEYLAKIILLQEQYLSGILSGEKTLECRKSVICHGPEAQLI</sequence>
<name>A0ABP0JPY0_9DINO</name>
<feature type="non-terminal residue" evidence="2">
    <location>
        <position position="1"/>
    </location>
</feature>
<evidence type="ECO:0000313" key="2">
    <source>
        <dbReference type="EMBL" id="CAK9016512.1"/>
    </source>
</evidence>
<keyword evidence="1" id="KW-0175">Coiled coil</keyword>
<reference evidence="2 3" key="1">
    <citation type="submission" date="2024-02" db="EMBL/GenBank/DDBJ databases">
        <authorList>
            <person name="Chen Y."/>
            <person name="Shah S."/>
            <person name="Dougan E. K."/>
            <person name="Thang M."/>
            <person name="Chan C."/>
        </authorList>
    </citation>
    <scope>NUCLEOTIDE SEQUENCE [LARGE SCALE GENOMIC DNA]</scope>
</reference>
<organism evidence="2 3">
    <name type="scientific">Durusdinium trenchii</name>
    <dbReference type="NCBI Taxonomy" id="1381693"/>
    <lineage>
        <taxon>Eukaryota</taxon>
        <taxon>Sar</taxon>
        <taxon>Alveolata</taxon>
        <taxon>Dinophyceae</taxon>
        <taxon>Suessiales</taxon>
        <taxon>Symbiodiniaceae</taxon>
        <taxon>Durusdinium</taxon>
    </lineage>
</organism>